<protein>
    <recommendedName>
        <fullName evidence="3">DUF2971 domain-containing protein</fullName>
    </recommendedName>
</protein>
<dbReference type="Pfam" id="PF11185">
    <property type="entry name" value="DUF2971"/>
    <property type="match status" value="1"/>
</dbReference>
<dbReference type="EMBL" id="FZOW01000024">
    <property type="protein sequence ID" value="SNT47281.1"/>
    <property type="molecule type" value="Genomic_DNA"/>
</dbReference>
<organism evidence="1 2">
    <name type="scientific">Rhodococcoides kyotonense</name>
    <dbReference type="NCBI Taxonomy" id="398843"/>
    <lineage>
        <taxon>Bacteria</taxon>
        <taxon>Bacillati</taxon>
        <taxon>Actinomycetota</taxon>
        <taxon>Actinomycetes</taxon>
        <taxon>Mycobacteriales</taxon>
        <taxon>Nocardiaceae</taxon>
        <taxon>Rhodococcoides</taxon>
    </lineage>
</organism>
<keyword evidence="2" id="KW-1185">Reference proteome</keyword>
<evidence type="ECO:0000313" key="1">
    <source>
        <dbReference type="EMBL" id="SNT47281.1"/>
    </source>
</evidence>
<sequence length="329" mass="35963">MLDPTFHVHPGTTKVVSIIYDAVMVDPPDTLHHYTTAAGLLGIVQQVRLGALSEKSSMEEVPRTRSIALWATDARFLNDSAELRYAASALADRIRTRVPRLDAAAAKGKNALADKLCDGEFTGDGYEDGLPHTAYVTSFCTEGDLLSQWRGYGAYGGGYSIEFRTAALIDLNIPWGRAGDDAAGYVSKSSLHKVVYGLDDDLLEETVESIFSPSAISTTMTTAVKALAQFKNPAFAEEDEWRLIFGSGTFYMPCLYRTTATGAVVPYIQLHRFHWDQPLDPSAVPSAIKSITIGPGQDQAIRRESVLQLLRQRGFTDVTVLCSETPYRG</sequence>
<name>A0A239MX09_9NOCA</name>
<evidence type="ECO:0000313" key="2">
    <source>
        <dbReference type="Proteomes" id="UP000198327"/>
    </source>
</evidence>
<reference evidence="2" key="1">
    <citation type="submission" date="2017-06" db="EMBL/GenBank/DDBJ databases">
        <authorList>
            <person name="Varghese N."/>
            <person name="Submissions S."/>
        </authorList>
    </citation>
    <scope>NUCLEOTIDE SEQUENCE [LARGE SCALE GENOMIC DNA]</scope>
    <source>
        <strain evidence="2">JCM 23211</strain>
    </source>
</reference>
<dbReference type="AlphaFoldDB" id="A0A239MX09"/>
<evidence type="ECO:0008006" key="3">
    <source>
        <dbReference type="Google" id="ProtNLM"/>
    </source>
</evidence>
<proteinExistence type="predicted"/>
<gene>
    <name evidence="1" type="ORF">SAMN05421642_12425</name>
</gene>
<accession>A0A239MX09</accession>
<dbReference type="InterPro" id="IPR021352">
    <property type="entry name" value="DUF2971"/>
</dbReference>
<dbReference type="Proteomes" id="UP000198327">
    <property type="component" value="Unassembled WGS sequence"/>
</dbReference>